<dbReference type="Pfam" id="PF20151">
    <property type="entry name" value="DUF6533"/>
    <property type="match status" value="1"/>
</dbReference>
<dbReference type="HOGENOM" id="CLU_1992574_0_0_1"/>
<name>R7SM28_DICSQ</name>
<dbReference type="EMBL" id="JH719463">
    <property type="protein sequence ID" value="EJF56790.1"/>
    <property type="molecule type" value="Genomic_DNA"/>
</dbReference>
<evidence type="ECO:0000259" key="2">
    <source>
        <dbReference type="Pfam" id="PF20151"/>
    </source>
</evidence>
<keyword evidence="1" id="KW-0472">Membrane</keyword>
<keyword evidence="1" id="KW-1133">Transmembrane helix</keyword>
<dbReference type="Proteomes" id="UP000053319">
    <property type="component" value="Unassembled WGS sequence"/>
</dbReference>
<evidence type="ECO:0000313" key="3">
    <source>
        <dbReference type="EMBL" id="EJF56790.1"/>
    </source>
</evidence>
<feature type="domain" description="DUF6533" evidence="2">
    <location>
        <begin position="20"/>
        <end position="58"/>
    </location>
</feature>
<accession>R7SM28</accession>
<dbReference type="AlphaFoldDB" id="R7SM28"/>
<dbReference type="GeneID" id="18843736"/>
<evidence type="ECO:0000256" key="1">
    <source>
        <dbReference type="SAM" id="Phobius"/>
    </source>
</evidence>
<evidence type="ECO:0000313" key="4">
    <source>
        <dbReference type="Proteomes" id="UP000053319"/>
    </source>
</evidence>
<sequence length="125" mass="14599">MRRQQVSFGQSDNRKLNGVIAVLLYHTLLSFHREVHEIWSRGHVGTTCLYLAARYGAIANRLAMILTRSTWKDRTLEVMFSALRVYMLSDKQRWRFLIVMILGLCLPAVYLVRPPRLDVRKLPDV</sequence>
<dbReference type="KEGG" id="dsq:DICSQDRAFT_70772"/>
<dbReference type="RefSeq" id="XP_007370470.1">
    <property type="nucleotide sequence ID" value="XM_007370408.1"/>
</dbReference>
<feature type="transmembrane region" description="Helical" evidence="1">
    <location>
        <begin position="94"/>
        <end position="112"/>
    </location>
</feature>
<organism evidence="3 4">
    <name type="scientific">Dichomitus squalens (strain LYAD-421)</name>
    <name type="common">Western red white-rot fungus</name>
    <dbReference type="NCBI Taxonomy" id="732165"/>
    <lineage>
        <taxon>Eukaryota</taxon>
        <taxon>Fungi</taxon>
        <taxon>Dikarya</taxon>
        <taxon>Basidiomycota</taxon>
        <taxon>Agaricomycotina</taxon>
        <taxon>Agaricomycetes</taxon>
        <taxon>Polyporales</taxon>
        <taxon>Polyporaceae</taxon>
        <taxon>Dichomitus</taxon>
    </lineage>
</organism>
<gene>
    <name evidence="3" type="ORF">DICSQDRAFT_70772</name>
</gene>
<proteinExistence type="predicted"/>
<dbReference type="OrthoDB" id="2753852at2759"/>
<protein>
    <recommendedName>
        <fullName evidence="2">DUF6533 domain-containing protein</fullName>
    </recommendedName>
</protein>
<keyword evidence="1" id="KW-0812">Transmembrane</keyword>
<dbReference type="InterPro" id="IPR045340">
    <property type="entry name" value="DUF6533"/>
</dbReference>
<reference evidence="3 4" key="1">
    <citation type="journal article" date="2012" name="Science">
        <title>The Paleozoic origin of enzymatic lignin decomposition reconstructed from 31 fungal genomes.</title>
        <authorList>
            <person name="Floudas D."/>
            <person name="Binder M."/>
            <person name="Riley R."/>
            <person name="Barry K."/>
            <person name="Blanchette R.A."/>
            <person name="Henrissat B."/>
            <person name="Martinez A.T."/>
            <person name="Otillar R."/>
            <person name="Spatafora J.W."/>
            <person name="Yadav J.S."/>
            <person name="Aerts A."/>
            <person name="Benoit I."/>
            <person name="Boyd A."/>
            <person name="Carlson A."/>
            <person name="Copeland A."/>
            <person name="Coutinho P.M."/>
            <person name="de Vries R.P."/>
            <person name="Ferreira P."/>
            <person name="Findley K."/>
            <person name="Foster B."/>
            <person name="Gaskell J."/>
            <person name="Glotzer D."/>
            <person name="Gorecki P."/>
            <person name="Heitman J."/>
            <person name="Hesse C."/>
            <person name="Hori C."/>
            <person name="Igarashi K."/>
            <person name="Jurgens J.A."/>
            <person name="Kallen N."/>
            <person name="Kersten P."/>
            <person name="Kohler A."/>
            <person name="Kuees U."/>
            <person name="Kumar T.K.A."/>
            <person name="Kuo A."/>
            <person name="LaButti K."/>
            <person name="Larrondo L.F."/>
            <person name="Lindquist E."/>
            <person name="Ling A."/>
            <person name="Lombard V."/>
            <person name="Lucas S."/>
            <person name="Lundell T."/>
            <person name="Martin R."/>
            <person name="McLaughlin D.J."/>
            <person name="Morgenstern I."/>
            <person name="Morin E."/>
            <person name="Murat C."/>
            <person name="Nagy L.G."/>
            <person name="Nolan M."/>
            <person name="Ohm R.A."/>
            <person name="Patyshakuliyeva A."/>
            <person name="Rokas A."/>
            <person name="Ruiz-Duenas F.J."/>
            <person name="Sabat G."/>
            <person name="Salamov A."/>
            <person name="Samejima M."/>
            <person name="Schmutz J."/>
            <person name="Slot J.C."/>
            <person name="St John F."/>
            <person name="Stenlid J."/>
            <person name="Sun H."/>
            <person name="Sun S."/>
            <person name="Syed K."/>
            <person name="Tsang A."/>
            <person name="Wiebenga A."/>
            <person name="Young D."/>
            <person name="Pisabarro A."/>
            <person name="Eastwood D.C."/>
            <person name="Martin F."/>
            <person name="Cullen D."/>
            <person name="Grigoriev I.V."/>
            <person name="Hibbett D.S."/>
        </authorList>
    </citation>
    <scope>NUCLEOTIDE SEQUENCE [LARGE SCALE GENOMIC DNA]</scope>
    <source>
        <strain evidence="3 4">LYAD-421 SS1</strain>
    </source>
</reference>